<name>A0A9N8WJK2_9GLOM</name>
<protein>
    <submittedName>
        <fullName evidence="1">3632_t:CDS:1</fullName>
    </submittedName>
</protein>
<reference evidence="1" key="1">
    <citation type="submission" date="2021-06" db="EMBL/GenBank/DDBJ databases">
        <authorList>
            <person name="Kallberg Y."/>
            <person name="Tangrot J."/>
            <person name="Rosling A."/>
        </authorList>
    </citation>
    <scope>NUCLEOTIDE SEQUENCE</scope>
    <source>
        <strain evidence="1">FL966</strain>
    </source>
</reference>
<keyword evidence="2" id="KW-1185">Reference proteome</keyword>
<comment type="caution">
    <text evidence="1">The sequence shown here is derived from an EMBL/GenBank/DDBJ whole genome shotgun (WGS) entry which is preliminary data.</text>
</comment>
<proteinExistence type="predicted"/>
<dbReference type="Proteomes" id="UP000789759">
    <property type="component" value="Unassembled WGS sequence"/>
</dbReference>
<gene>
    <name evidence="1" type="ORF">CPELLU_LOCUS1778</name>
</gene>
<sequence>MYITVNHIWFMIEVVTFPPVFHKQNSDFPCLTVKSAAKTKTNRHNSK</sequence>
<organism evidence="1 2">
    <name type="scientific">Cetraspora pellucida</name>
    <dbReference type="NCBI Taxonomy" id="1433469"/>
    <lineage>
        <taxon>Eukaryota</taxon>
        <taxon>Fungi</taxon>
        <taxon>Fungi incertae sedis</taxon>
        <taxon>Mucoromycota</taxon>
        <taxon>Glomeromycotina</taxon>
        <taxon>Glomeromycetes</taxon>
        <taxon>Diversisporales</taxon>
        <taxon>Gigasporaceae</taxon>
        <taxon>Cetraspora</taxon>
    </lineage>
</organism>
<evidence type="ECO:0000313" key="1">
    <source>
        <dbReference type="EMBL" id="CAG8486699.1"/>
    </source>
</evidence>
<dbReference type="AlphaFoldDB" id="A0A9N8WJK2"/>
<dbReference type="EMBL" id="CAJVQA010000696">
    <property type="protein sequence ID" value="CAG8486699.1"/>
    <property type="molecule type" value="Genomic_DNA"/>
</dbReference>
<accession>A0A9N8WJK2</accession>
<evidence type="ECO:0000313" key="2">
    <source>
        <dbReference type="Proteomes" id="UP000789759"/>
    </source>
</evidence>